<sequence>MKHAFAVTQLSILIAVLAALASYTGIYSEGGPGPHSIESVRGETVIIYGKGLYRHMSKEVAPQGIAQDYVTLYLAIPLLFIALIWARKGSLKGRYFLSGILGYFLVTYLFYLVMGMYNALFLVYVALLSMSFFAFALTMLSFEPRELPERFSEETPVKSTGGFLIFQCIAISLMWLGVVIPPLISGEIIPPQVEHYTTLIVQGLDLALLLPLGIIAGVLFINKNPFGYLLTPVYYVFLSLLMIALTAKIIIMGSEGQNTMPAILIIPSFGIIAMICTLYIFNSIREVKTTG</sequence>
<name>A0A6M1T1E2_9BACT</name>
<dbReference type="Proteomes" id="UP000473278">
    <property type="component" value="Unassembled WGS sequence"/>
</dbReference>
<keyword evidence="1" id="KW-0472">Membrane</keyword>
<feature type="transmembrane region" description="Helical" evidence="1">
    <location>
        <begin position="260"/>
        <end position="281"/>
    </location>
</feature>
<evidence type="ECO:0000256" key="1">
    <source>
        <dbReference type="SAM" id="Phobius"/>
    </source>
</evidence>
<keyword evidence="1" id="KW-1133">Transmembrane helix</keyword>
<comment type="caution">
    <text evidence="2">The sequence shown here is derived from an EMBL/GenBank/DDBJ whole genome shotgun (WGS) entry which is preliminary data.</text>
</comment>
<reference evidence="2 3" key="1">
    <citation type="submission" date="2020-02" db="EMBL/GenBank/DDBJ databases">
        <title>Balneolaceae bacterium YR4-1, complete genome.</title>
        <authorList>
            <person name="Li Y."/>
            <person name="Wu S."/>
        </authorList>
    </citation>
    <scope>NUCLEOTIDE SEQUENCE [LARGE SCALE GENOMIC DNA]</scope>
    <source>
        <strain evidence="2 3">YR4-1</strain>
    </source>
</reference>
<feature type="transmembrane region" description="Helical" evidence="1">
    <location>
        <begin position="196"/>
        <end position="221"/>
    </location>
</feature>
<feature type="transmembrane region" description="Helical" evidence="1">
    <location>
        <begin position="233"/>
        <end position="254"/>
    </location>
</feature>
<accession>A0A6M1T1E2</accession>
<gene>
    <name evidence="2" type="ORF">G3570_07930</name>
</gene>
<feature type="transmembrane region" description="Helical" evidence="1">
    <location>
        <begin position="69"/>
        <end position="86"/>
    </location>
</feature>
<evidence type="ECO:0000313" key="3">
    <source>
        <dbReference type="Proteomes" id="UP000473278"/>
    </source>
</evidence>
<keyword evidence="3" id="KW-1185">Reference proteome</keyword>
<feature type="transmembrane region" description="Helical" evidence="1">
    <location>
        <begin position="95"/>
        <end position="113"/>
    </location>
</feature>
<keyword evidence="1" id="KW-0812">Transmembrane</keyword>
<feature type="transmembrane region" description="Helical" evidence="1">
    <location>
        <begin position="163"/>
        <end position="184"/>
    </location>
</feature>
<protein>
    <submittedName>
        <fullName evidence="2">Uncharacterized protein</fullName>
    </submittedName>
</protein>
<proteinExistence type="predicted"/>
<dbReference type="EMBL" id="JAALLT010000002">
    <property type="protein sequence ID" value="NGP76557.1"/>
    <property type="molecule type" value="Genomic_DNA"/>
</dbReference>
<feature type="transmembrane region" description="Helical" evidence="1">
    <location>
        <begin position="119"/>
        <end position="142"/>
    </location>
</feature>
<dbReference type="AlphaFoldDB" id="A0A6M1T1E2"/>
<dbReference type="RefSeq" id="WP_165141003.1">
    <property type="nucleotide sequence ID" value="NZ_JAALLT010000002.1"/>
</dbReference>
<organism evidence="2 3">
    <name type="scientific">Halalkalibaculum roseum</name>
    <dbReference type="NCBI Taxonomy" id="2709311"/>
    <lineage>
        <taxon>Bacteria</taxon>
        <taxon>Pseudomonadati</taxon>
        <taxon>Balneolota</taxon>
        <taxon>Balneolia</taxon>
        <taxon>Balneolales</taxon>
        <taxon>Balneolaceae</taxon>
        <taxon>Halalkalibaculum</taxon>
    </lineage>
</organism>
<evidence type="ECO:0000313" key="2">
    <source>
        <dbReference type="EMBL" id="NGP76557.1"/>
    </source>
</evidence>